<keyword evidence="2" id="KW-1185">Reference proteome</keyword>
<comment type="caution">
    <text evidence="1">The sequence shown here is derived from an EMBL/GenBank/DDBJ whole genome shotgun (WGS) entry which is preliminary data.</text>
</comment>
<evidence type="ECO:0000313" key="1">
    <source>
        <dbReference type="EMBL" id="CCH41958.1"/>
    </source>
</evidence>
<dbReference type="HOGENOM" id="CLU_541017_0_0_1"/>
<gene>
    <name evidence="1" type="ORF">BN7_1497</name>
</gene>
<reference evidence="1 2" key="1">
    <citation type="journal article" date="2012" name="Eukaryot. Cell">
        <title>Draft genome sequence of Wickerhamomyces ciferrii NRRL Y-1031 F-60-10.</title>
        <authorList>
            <person name="Schneider J."/>
            <person name="Andrea H."/>
            <person name="Blom J."/>
            <person name="Jaenicke S."/>
            <person name="Ruckert C."/>
            <person name="Schorsch C."/>
            <person name="Szczepanowski R."/>
            <person name="Farwick M."/>
            <person name="Goesmann A."/>
            <person name="Puhler A."/>
            <person name="Schaffer S."/>
            <person name="Tauch A."/>
            <person name="Kohler T."/>
            <person name="Brinkrolf K."/>
        </authorList>
    </citation>
    <scope>NUCLEOTIDE SEQUENCE [LARGE SCALE GENOMIC DNA]</scope>
    <source>
        <strain evidence="2">ATCC 14091 / BCRC 22168 / CBS 111 / JCM 3599 / NBRC 0793 / NRRL Y-1031 F-60-10</strain>
    </source>
</reference>
<dbReference type="InParanoid" id="K0KLG3"/>
<name>K0KLG3_WICCF</name>
<sequence length="529" mass="61833">MTEALETPPQRSSKIHTCVKLLLKVISEETLFKVFQKLGFITPDSYYKPTLKSLSNCLEGVYILDILPYLNKYNWKLKTAGFWLRYHVSRPFVLTKRTLNSFYEEHRSSIIRMKSIFKSIKEKSTLINKPSVSPVTNLKSCFPIEIWLLIVKFGDLEPANLIRVNKDLFQVFAPVVYRSIHLDLSIASSEIIKKHHAHYIKFGDTYYFQSPNPFQLYESWKENQNAEFEFLDISHTKISNEQKLKNEIILESGVSIISETRLIRKFKDVHNFFKWVISNEHSLLFKFIKELTCNITMLDVDAHRNIMVDGSSTFSETHEFLSQNKSLNVYKSKGIPFLSFDLSPDVYEDYIKEMKPFPDEYEDVMRIFKSTERCPGTSTSLPDHPHYQYLVMCGIISDHLQLEQKRSKLSKIKKENDLVELNPFNDWSRKCVDQESQLFSKFECEKKGFKTIQVSGHSFLKSFEIQEFLSEFCGLLSTRLSDNLENTSIMVSGIERSHITPNRTRFGRLINSYDLGYVNHPETIIINRQ</sequence>
<dbReference type="AlphaFoldDB" id="K0KLG3"/>
<accession>K0KLG3</accession>
<organism evidence="1 2">
    <name type="scientific">Wickerhamomyces ciferrii (strain ATCC 14091 / BCRC 22168 / CBS 111 / JCM 3599 / NBRC 0793 / NRRL Y-1031 F-60-10)</name>
    <name type="common">Yeast</name>
    <name type="synonym">Pichia ciferrii</name>
    <dbReference type="NCBI Taxonomy" id="1206466"/>
    <lineage>
        <taxon>Eukaryota</taxon>
        <taxon>Fungi</taxon>
        <taxon>Dikarya</taxon>
        <taxon>Ascomycota</taxon>
        <taxon>Saccharomycotina</taxon>
        <taxon>Saccharomycetes</taxon>
        <taxon>Phaffomycetales</taxon>
        <taxon>Wickerhamomycetaceae</taxon>
        <taxon>Wickerhamomyces</taxon>
    </lineage>
</organism>
<dbReference type="Proteomes" id="UP000009328">
    <property type="component" value="Unassembled WGS sequence"/>
</dbReference>
<proteinExistence type="predicted"/>
<dbReference type="EMBL" id="CAIF01000030">
    <property type="protein sequence ID" value="CCH41958.1"/>
    <property type="molecule type" value="Genomic_DNA"/>
</dbReference>
<evidence type="ECO:0000313" key="2">
    <source>
        <dbReference type="Proteomes" id="UP000009328"/>
    </source>
</evidence>
<protein>
    <submittedName>
        <fullName evidence="1">Uncharacterized protein</fullName>
    </submittedName>
</protein>